<name>A0A1H2UA83_9RHOB</name>
<protein>
    <submittedName>
        <fullName evidence="1">Uncharacterized protein</fullName>
    </submittedName>
</protein>
<evidence type="ECO:0000313" key="1">
    <source>
        <dbReference type="EMBL" id="SDW52808.1"/>
    </source>
</evidence>
<accession>A0A1H2UA83</accession>
<reference evidence="2" key="1">
    <citation type="submission" date="2016-10" db="EMBL/GenBank/DDBJ databases">
        <authorList>
            <person name="Varghese N."/>
            <person name="Submissions S."/>
        </authorList>
    </citation>
    <scope>NUCLEOTIDE SEQUENCE [LARGE SCALE GENOMIC DNA]</scope>
    <source>
        <strain evidence="2">DSM 29303</strain>
    </source>
</reference>
<dbReference type="EMBL" id="FNNA01000001">
    <property type="protein sequence ID" value="SDW52808.1"/>
    <property type="molecule type" value="Genomic_DNA"/>
</dbReference>
<organism evidence="1 2">
    <name type="scientific">Paracoccus sanguinis</name>
    <dbReference type="NCBI Taxonomy" id="1545044"/>
    <lineage>
        <taxon>Bacteria</taxon>
        <taxon>Pseudomonadati</taxon>
        <taxon>Pseudomonadota</taxon>
        <taxon>Alphaproteobacteria</taxon>
        <taxon>Rhodobacterales</taxon>
        <taxon>Paracoccaceae</taxon>
        <taxon>Paracoccus</taxon>
    </lineage>
</organism>
<keyword evidence="2" id="KW-1185">Reference proteome</keyword>
<evidence type="ECO:0000313" key="2">
    <source>
        <dbReference type="Proteomes" id="UP000182944"/>
    </source>
</evidence>
<proteinExistence type="predicted"/>
<dbReference type="AlphaFoldDB" id="A0A1H2UA83"/>
<sequence length="37" mass="4086">MLKAVILFLLIMAAMALAFGPGFRRLMARLLGLPRGR</sequence>
<dbReference type="Proteomes" id="UP000182944">
    <property type="component" value="Unassembled WGS sequence"/>
</dbReference>
<gene>
    <name evidence="1" type="ORF">SAMN05444276_1011221</name>
</gene>